<dbReference type="CTD" id="36377165"/>
<evidence type="ECO:0000313" key="2">
    <source>
        <dbReference type="EMBL" id="CEF64800.1"/>
    </source>
</evidence>
<dbReference type="WBParaSite" id="SRAE_1000305300.1">
    <property type="protein sequence ID" value="SRAE_1000305300.1"/>
    <property type="gene ID" value="WBGene00259670"/>
</dbReference>
<reference evidence="2 3" key="1">
    <citation type="submission" date="2014-09" db="EMBL/GenBank/DDBJ databases">
        <authorList>
            <person name="Martin A.A."/>
        </authorList>
    </citation>
    <scope>NUCLEOTIDE SEQUENCE</scope>
    <source>
        <strain evidence="3">ED321</strain>
        <strain evidence="2">ED321 Heterogonic</strain>
    </source>
</reference>
<sequence>MMAKREKIINQLPSSDNCGNEKEKILKFTMDNEGKIFELKLVDNKLKTSNELSHVNKLYYLFTLPEDSYKKNIIEPCMIFRAANVRPEMLVKG</sequence>
<evidence type="ECO:0000313" key="5">
    <source>
        <dbReference type="WormBase" id="SRAE_1000305300"/>
    </source>
</evidence>
<evidence type="ECO:0000259" key="1">
    <source>
        <dbReference type="Pfam" id="PF24490"/>
    </source>
</evidence>
<feature type="domain" description="DUF7585" evidence="1">
    <location>
        <begin position="1"/>
        <end position="82"/>
    </location>
</feature>
<dbReference type="AlphaFoldDB" id="A0A090LBB8"/>
<dbReference type="Pfam" id="PF24490">
    <property type="entry name" value="DUF7585"/>
    <property type="match status" value="1"/>
</dbReference>
<dbReference type="WormBase" id="SRAE_1000305300">
    <property type="protein sequence ID" value="SRP02910"/>
    <property type="gene ID" value="WBGene00259670"/>
</dbReference>
<dbReference type="EMBL" id="LN609528">
    <property type="protein sequence ID" value="CEF64800.1"/>
    <property type="molecule type" value="Genomic_DNA"/>
</dbReference>
<dbReference type="RefSeq" id="XP_024504001.1">
    <property type="nucleotide sequence ID" value="XM_024650200.1"/>
</dbReference>
<evidence type="ECO:0000313" key="4">
    <source>
        <dbReference type="WBParaSite" id="SRAE_1000305300.1"/>
    </source>
</evidence>
<dbReference type="InterPro" id="IPR056007">
    <property type="entry name" value="DUF7585"/>
</dbReference>
<organism evidence="2">
    <name type="scientific">Strongyloides ratti</name>
    <name type="common">Parasitic roundworm</name>
    <dbReference type="NCBI Taxonomy" id="34506"/>
    <lineage>
        <taxon>Eukaryota</taxon>
        <taxon>Metazoa</taxon>
        <taxon>Ecdysozoa</taxon>
        <taxon>Nematoda</taxon>
        <taxon>Chromadorea</taxon>
        <taxon>Rhabditida</taxon>
        <taxon>Tylenchina</taxon>
        <taxon>Panagrolaimomorpha</taxon>
        <taxon>Strongyloidoidea</taxon>
        <taxon>Strongyloididae</taxon>
        <taxon>Strongyloides</taxon>
    </lineage>
</organism>
<dbReference type="Proteomes" id="UP000035682">
    <property type="component" value="Unplaced"/>
</dbReference>
<proteinExistence type="predicted"/>
<dbReference type="GeneID" id="36377165"/>
<evidence type="ECO:0000313" key="3">
    <source>
        <dbReference type="Proteomes" id="UP000035682"/>
    </source>
</evidence>
<accession>A0A090LBB8</accession>
<name>A0A090LBB8_STRRB</name>
<keyword evidence="3" id="KW-1185">Reference proteome</keyword>
<protein>
    <recommendedName>
        <fullName evidence="1">DUF7585 domain-containing protein</fullName>
    </recommendedName>
</protein>
<gene>
    <name evidence="2 4 5" type="ORF">SRAE_1000305300</name>
</gene>
<reference evidence="4" key="2">
    <citation type="submission" date="2020-12" db="UniProtKB">
        <authorList>
            <consortium name="WormBaseParasite"/>
        </authorList>
    </citation>
    <scope>IDENTIFICATION</scope>
</reference>